<comment type="caution">
    <text evidence="3">The sequence shown here is derived from an EMBL/GenBank/DDBJ whole genome shotgun (WGS) entry which is preliminary data.</text>
</comment>
<keyword evidence="1" id="KW-0227">DNA damage</keyword>
<keyword evidence="4" id="KW-1185">Reference proteome</keyword>
<keyword evidence="1" id="KW-0347">Helicase</keyword>
<proteinExistence type="inferred from homology"/>
<evidence type="ECO:0000313" key="4">
    <source>
        <dbReference type="Proteomes" id="UP001454036"/>
    </source>
</evidence>
<keyword evidence="1" id="KW-0547">Nucleotide-binding</keyword>
<gene>
    <name evidence="3" type="ORF">LIER_31218</name>
</gene>
<reference evidence="3 4" key="1">
    <citation type="submission" date="2024-01" db="EMBL/GenBank/DDBJ databases">
        <title>The complete chloroplast genome sequence of Lithospermum erythrorhizon: insights into the phylogenetic relationship among Boraginaceae species and the maternal lineages of purple gromwells.</title>
        <authorList>
            <person name="Okada T."/>
            <person name="Watanabe K."/>
        </authorList>
    </citation>
    <scope>NUCLEOTIDE SEQUENCE [LARGE SCALE GENOMIC DNA]</scope>
</reference>
<dbReference type="GO" id="GO:0006310">
    <property type="term" value="P:DNA recombination"/>
    <property type="evidence" value="ECO:0007669"/>
    <property type="project" value="UniProtKB-KW"/>
</dbReference>
<dbReference type="PANTHER" id="PTHR10492:SF100">
    <property type="entry name" value="ATP-DEPENDENT DNA HELICASE"/>
    <property type="match status" value="1"/>
</dbReference>
<dbReference type="GO" id="GO:0006281">
    <property type="term" value="P:DNA repair"/>
    <property type="evidence" value="ECO:0007669"/>
    <property type="project" value="UniProtKB-KW"/>
</dbReference>
<comment type="catalytic activity">
    <reaction evidence="1">
        <text>ATP + H2O = ADP + phosphate + H(+)</text>
        <dbReference type="Rhea" id="RHEA:13065"/>
        <dbReference type="ChEBI" id="CHEBI:15377"/>
        <dbReference type="ChEBI" id="CHEBI:15378"/>
        <dbReference type="ChEBI" id="CHEBI:30616"/>
        <dbReference type="ChEBI" id="CHEBI:43474"/>
        <dbReference type="ChEBI" id="CHEBI:456216"/>
        <dbReference type="EC" id="5.6.2.3"/>
    </reaction>
</comment>
<sequence>MADKLSIYALYLLLQDLCENEQRFGGKLVAFGGDFCQLLPVVRGGGINEQVDAIIVSSPLWKHFKKLKLSENMRARYDLDFVDFLMRIGNGEELKNERHEIKFHNQCWCSTQHSKSR</sequence>
<protein>
    <recommendedName>
        <fullName evidence="1">ATP-dependent DNA helicase</fullName>
        <ecNumber evidence="1">5.6.2.3</ecNumber>
    </recommendedName>
</protein>
<organism evidence="3 4">
    <name type="scientific">Lithospermum erythrorhizon</name>
    <name type="common">Purple gromwell</name>
    <name type="synonym">Lithospermum officinale var. erythrorhizon</name>
    <dbReference type="NCBI Taxonomy" id="34254"/>
    <lineage>
        <taxon>Eukaryota</taxon>
        <taxon>Viridiplantae</taxon>
        <taxon>Streptophyta</taxon>
        <taxon>Embryophyta</taxon>
        <taxon>Tracheophyta</taxon>
        <taxon>Spermatophyta</taxon>
        <taxon>Magnoliopsida</taxon>
        <taxon>eudicotyledons</taxon>
        <taxon>Gunneridae</taxon>
        <taxon>Pentapetalae</taxon>
        <taxon>asterids</taxon>
        <taxon>lamiids</taxon>
        <taxon>Boraginales</taxon>
        <taxon>Boraginaceae</taxon>
        <taxon>Boraginoideae</taxon>
        <taxon>Lithospermeae</taxon>
        <taxon>Lithospermum</taxon>
    </lineage>
</organism>
<keyword evidence="1" id="KW-0234">DNA repair</keyword>
<accession>A0AAV3RW64</accession>
<dbReference type="GO" id="GO:0005524">
    <property type="term" value="F:ATP binding"/>
    <property type="evidence" value="ECO:0007669"/>
    <property type="project" value="UniProtKB-KW"/>
</dbReference>
<evidence type="ECO:0000313" key="3">
    <source>
        <dbReference type="EMBL" id="GAA0183881.1"/>
    </source>
</evidence>
<keyword evidence="1" id="KW-0233">DNA recombination</keyword>
<evidence type="ECO:0000256" key="1">
    <source>
        <dbReference type="RuleBase" id="RU363044"/>
    </source>
</evidence>
<feature type="domain" description="DNA helicase Pif1-like DEAD-box helicase" evidence="2">
    <location>
        <begin position="3"/>
        <end position="95"/>
    </location>
</feature>
<comment type="cofactor">
    <cofactor evidence="1">
        <name>Mg(2+)</name>
        <dbReference type="ChEBI" id="CHEBI:18420"/>
    </cofactor>
</comment>
<dbReference type="Proteomes" id="UP001454036">
    <property type="component" value="Unassembled WGS sequence"/>
</dbReference>
<dbReference type="EC" id="5.6.2.3" evidence="1"/>
<dbReference type="GO" id="GO:0043139">
    <property type="term" value="F:5'-3' DNA helicase activity"/>
    <property type="evidence" value="ECO:0007669"/>
    <property type="project" value="UniProtKB-EC"/>
</dbReference>
<dbReference type="AlphaFoldDB" id="A0AAV3RW64"/>
<dbReference type="Pfam" id="PF05970">
    <property type="entry name" value="PIF1"/>
    <property type="match status" value="1"/>
</dbReference>
<dbReference type="PANTHER" id="PTHR10492">
    <property type="match status" value="1"/>
</dbReference>
<dbReference type="InterPro" id="IPR010285">
    <property type="entry name" value="DNA_helicase_pif1-like_DEAD"/>
</dbReference>
<keyword evidence="1" id="KW-0378">Hydrolase</keyword>
<dbReference type="GO" id="GO:0000723">
    <property type="term" value="P:telomere maintenance"/>
    <property type="evidence" value="ECO:0007669"/>
    <property type="project" value="InterPro"/>
</dbReference>
<dbReference type="GO" id="GO:0016787">
    <property type="term" value="F:hydrolase activity"/>
    <property type="evidence" value="ECO:0007669"/>
    <property type="project" value="UniProtKB-KW"/>
</dbReference>
<comment type="similarity">
    <text evidence="1">Belongs to the helicase family.</text>
</comment>
<dbReference type="EMBL" id="BAABME010011514">
    <property type="protein sequence ID" value="GAA0183881.1"/>
    <property type="molecule type" value="Genomic_DNA"/>
</dbReference>
<name>A0AAV3RW64_LITER</name>
<evidence type="ECO:0000259" key="2">
    <source>
        <dbReference type="Pfam" id="PF05970"/>
    </source>
</evidence>
<keyword evidence="1" id="KW-0067">ATP-binding</keyword>